<comment type="caution">
    <text evidence="6">The sequence shown here is derived from an EMBL/GenBank/DDBJ whole genome shotgun (WGS) entry which is preliminary data.</text>
</comment>
<feature type="domain" description="HTH LytTR-type" evidence="5">
    <location>
        <begin position="185"/>
        <end position="236"/>
    </location>
</feature>
<dbReference type="PANTHER" id="PTHR37299:SF1">
    <property type="entry name" value="STAGE 0 SPORULATION PROTEIN A HOMOLOG"/>
    <property type="match status" value="1"/>
</dbReference>
<dbReference type="Gene3D" id="3.40.50.2300">
    <property type="match status" value="1"/>
</dbReference>
<accession>A0ABS7DJ80</accession>
<keyword evidence="3" id="KW-0597">Phosphoprotein</keyword>
<reference evidence="6 7" key="1">
    <citation type="submission" date="2021-03" db="EMBL/GenBank/DDBJ databases">
        <title>Caproiciproducens sp. nov. isolated from feces of cow.</title>
        <authorList>
            <person name="Choi J.-Y."/>
        </authorList>
    </citation>
    <scope>NUCLEOTIDE SEQUENCE [LARGE SCALE GENOMIC DNA]</scope>
    <source>
        <strain evidence="6 7">AGMB10547</strain>
    </source>
</reference>
<evidence type="ECO:0000256" key="3">
    <source>
        <dbReference type="PROSITE-ProRule" id="PRU00169"/>
    </source>
</evidence>
<dbReference type="InterPro" id="IPR007492">
    <property type="entry name" value="LytTR_DNA-bd_dom"/>
</dbReference>
<dbReference type="PROSITE" id="PS50930">
    <property type="entry name" value="HTH_LYTTR"/>
    <property type="match status" value="1"/>
</dbReference>
<evidence type="ECO:0000313" key="6">
    <source>
        <dbReference type="EMBL" id="MBW7571359.1"/>
    </source>
</evidence>
<dbReference type="InterPro" id="IPR001789">
    <property type="entry name" value="Sig_transdc_resp-reg_receiver"/>
</dbReference>
<gene>
    <name evidence="6" type="ORF">J5W02_00920</name>
</gene>
<dbReference type="PROSITE" id="PS50110">
    <property type="entry name" value="RESPONSE_REGULATORY"/>
    <property type="match status" value="1"/>
</dbReference>
<feature type="modified residue" description="4-aspartylphosphate" evidence="3">
    <location>
        <position position="58"/>
    </location>
</feature>
<protein>
    <recommendedName>
        <fullName evidence="1">Stage 0 sporulation protein A homolog</fullName>
    </recommendedName>
</protein>
<dbReference type="Gene3D" id="2.40.50.1020">
    <property type="entry name" value="LytTr DNA-binding domain"/>
    <property type="match status" value="1"/>
</dbReference>
<dbReference type="EMBL" id="JAGFNZ010000001">
    <property type="protein sequence ID" value="MBW7571359.1"/>
    <property type="molecule type" value="Genomic_DNA"/>
</dbReference>
<dbReference type="SMART" id="SM00448">
    <property type="entry name" value="REC"/>
    <property type="match status" value="1"/>
</dbReference>
<evidence type="ECO:0000256" key="2">
    <source>
        <dbReference type="ARBA" id="ARBA00024867"/>
    </source>
</evidence>
<keyword evidence="7" id="KW-1185">Reference proteome</keyword>
<dbReference type="InterPro" id="IPR011006">
    <property type="entry name" value="CheY-like_superfamily"/>
</dbReference>
<sequence length="245" mass="27933">MLQIAICDDKPRELEIISAYITEYLAAHTLEAEVKKFSHSDKLLTAIGTESFHLYIMDIVMPMVSGIELGKEIRRLDREAQIIYATAEPQFALQAYAASPVNYLIKPIDKQQLFDTLTFAISKTDLSEEQTVTIKTTDGLRVLRLSDILCCEYRSHAVIFTLTNGEEIISRTIRESFAEYSMPVLKDAHFLQCHTSYLINMRRVERFAKDSFTLCGGKTVPIAAKQYPAVRDAYMNYLMPKEGQR</sequence>
<dbReference type="Proteomes" id="UP000719942">
    <property type="component" value="Unassembled WGS sequence"/>
</dbReference>
<evidence type="ECO:0000259" key="4">
    <source>
        <dbReference type="PROSITE" id="PS50110"/>
    </source>
</evidence>
<dbReference type="PANTHER" id="PTHR37299">
    <property type="entry name" value="TRANSCRIPTIONAL REGULATOR-RELATED"/>
    <property type="match status" value="1"/>
</dbReference>
<dbReference type="Pfam" id="PF04397">
    <property type="entry name" value="LytTR"/>
    <property type="match status" value="1"/>
</dbReference>
<evidence type="ECO:0000259" key="5">
    <source>
        <dbReference type="PROSITE" id="PS50930"/>
    </source>
</evidence>
<name>A0ABS7DJ80_9FIRM</name>
<proteinExistence type="predicted"/>
<dbReference type="SUPFAM" id="SSF52172">
    <property type="entry name" value="CheY-like"/>
    <property type="match status" value="1"/>
</dbReference>
<organism evidence="6 7">
    <name type="scientific">Caproiciproducens faecalis</name>
    <dbReference type="NCBI Taxonomy" id="2820301"/>
    <lineage>
        <taxon>Bacteria</taxon>
        <taxon>Bacillati</taxon>
        <taxon>Bacillota</taxon>
        <taxon>Clostridia</taxon>
        <taxon>Eubacteriales</taxon>
        <taxon>Acutalibacteraceae</taxon>
        <taxon>Caproiciproducens</taxon>
    </lineage>
</organism>
<dbReference type="SMART" id="SM00850">
    <property type="entry name" value="LytTR"/>
    <property type="match status" value="1"/>
</dbReference>
<comment type="function">
    <text evidence="2">May play the central regulatory role in sporulation. It may be an element of the effector pathway responsible for the activation of sporulation genes in response to nutritional stress. Spo0A may act in concert with spo0H (a sigma factor) to control the expression of some genes that are critical to the sporulation process.</text>
</comment>
<dbReference type="RefSeq" id="WP_219938569.1">
    <property type="nucleotide sequence ID" value="NZ_JAGFNZ010000001.1"/>
</dbReference>
<feature type="domain" description="Response regulatory" evidence="4">
    <location>
        <begin position="3"/>
        <end position="121"/>
    </location>
</feature>
<dbReference type="Pfam" id="PF00072">
    <property type="entry name" value="Response_reg"/>
    <property type="match status" value="1"/>
</dbReference>
<dbReference type="InterPro" id="IPR046947">
    <property type="entry name" value="LytR-like"/>
</dbReference>
<evidence type="ECO:0000256" key="1">
    <source>
        <dbReference type="ARBA" id="ARBA00018672"/>
    </source>
</evidence>
<evidence type="ECO:0000313" key="7">
    <source>
        <dbReference type="Proteomes" id="UP000719942"/>
    </source>
</evidence>